<gene>
    <name evidence="2" type="ORF">LEMA_P072360.1</name>
</gene>
<dbReference type="VEuPathDB" id="FungiDB:LEMA_P072360.1"/>
<evidence type="ECO:0000313" key="2">
    <source>
        <dbReference type="EMBL" id="CBX91728.1"/>
    </source>
</evidence>
<sequence length="281" mass="30807">MRGEFGLSLRLVSSRPKKPWKAPEAITRPRLTDEDEDDDDDDDDDDCTRCTGKIVSPIASSTQFSSFWLRWASFSEVHVYSSCSLLFWPWQHFFARRQETIQICVVSSGDLWWPSAANGHTYKYGRVVPYPHHPLMTGPYLSNVASNQPRTTVPQQISACSCVRVQAFQACMQLSTVGSPIVIPSGTVISTQIRVLASSSLVDSGPQAPAPVMQNRCSTPPSLPARLCCAPRVCSKRASSPQFATTPVESPLAAYSCSIMNPRARRLSEVVPLAGLRSAAS</sequence>
<dbReference type="Proteomes" id="UP000002668">
    <property type="component" value="Genome"/>
</dbReference>
<proteinExistence type="predicted"/>
<feature type="region of interest" description="Disordered" evidence="1">
    <location>
        <begin position="14"/>
        <end position="46"/>
    </location>
</feature>
<dbReference type="AlphaFoldDB" id="E4ZKD3"/>
<keyword evidence="3" id="KW-1185">Reference proteome</keyword>
<evidence type="ECO:0000256" key="1">
    <source>
        <dbReference type="SAM" id="MobiDB-lite"/>
    </source>
</evidence>
<dbReference type="HOGENOM" id="CLU_990687_0_0_1"/>
<reference evidence="3" key="1">
    <citation type="journal article" date="2011" name="Nat. Commun.">
        <title>Effector diversification within compartments of the Leptosphaeria maculans genome affected by Repeat-Induced Point mutations.</title>
        <authorList>
            <person name="Rouxel T."/>
            <person name="Grandaubert J."/>
            <person name="Hane J.K."/>
            <person name="Hoede C."/>
            <person name="van de Wouw A.P."/>
            <person name="Couloux A."/>
            <person name="Dominguez V."/>
            <person name="Anthouard V."/>
            <person name="Bally P."/>
            <person name="Bourras S."/>
            <person name="Cozijnsen A.J."/>
            <person name="Ciuffetti L.M."/>
            <person name="Degrave A."/>
            <person name="Dilmaghani A."/>
            <person name="Duret L."/>
            <person name="Fudal I."/>
            <person name="Goodwin S.B."/>
            <person name="Gout L."/>
            <person name="Glaser N."/>
            <person name="Linglin J."/>
            <person name="Kema G.H.J."/>
            <person name="Lapalu N."/>
            <person name="Lawrence C.B."/>
            <person name="May K."/>
            <person name="Meyer M."/>
            <person name="Ollivier B."/>
            <person name="Poulain J."/>
            <person name="Schoch C.L."/>
            <person name="Simon A."/>
            <person name="Spatafora J.W."/>
            <person name="Stachowiak A."/>
            <person name="Turgeon B.G."/>
            <person name="Tyler B.M."/>
            <person name="Vincent D."/>
            <person name="Weissenbach J."/>
            <person name="Amselem J."/>
            <person name="Quesneville H."/>
            <person name="Oliver R.P."/>
            <person name="Wincker P."/>
            <person name="Balesdent M.-H."/>
            <person name="Howlett B.J."/>
        </authorList>
    </citation>
    <scope>NUCLEOTIDE SEQUENCE [LARGE SCALE GENOMIC DNA]</scope>
    <source>
        <strain evidence="3">JN3 / isolate v23.1.3 / race Av1-4-5-6-7-8</strain>
    </source>
</reference>
<feature type="compositionally biased region" description="Acidic residues" evidence="1">
    <location>
        <begin position="33"/>
        <end position="46"/>
    </location>
</feature>
<organism evidence="3">
    <name type="scientific">Leptosphaeria maculans (strain JN3 / isolate v23.1.3 / race Av1-4-5-6-7-8)</name>
    <name type="common">Blackleg fungus</name>
    <name type="synonym">Phoma lingam</name>
    <dbReference type="NCBI Taxonomy" id="985895"/>
    <lineage>
        <taxon>Eukaryota</taxon>
        <taxon>Fungi</taxon>
        <taxon>Dikarya</taxon>
        <taxon>Ascomycota</taxon>
        <taxon>Pezizomycotina</taxon>
        <taxon>Dothideomycetes</taxon>
        <taxon>Pleosporomycetidae</taxon>
        <taxon>Pleosporales</taxon>
        <taxon>Pleosporineae</taxon>
        <taxon>Leptosphaeriaceae</taxon>
        <taxon>Plenodomus</taxon>
        <taxon>Plenodomus lingam/Leptosphaeria maculans species complex</taxon>
    </lineage>
</organism>
<accession>E4ZKD3</accession>
<dbReference type="InParanoid" id="E4ZKD3"/>
<name>E4ZKD3_LEPMJ</name>
<dbReference type="EMBL" id="FP929072">
    <property type="protein sequence ID" value="CBX91728.1"/>
    <property type="molecule type" value="Genomic_DNA"/>
</dbReference>
<evidence type="ECO:0000313" key="3">
    <source>
        <dbReference type="Proteomes" id="UP000002668"/>
    </source>
</evidence>
<protein>
    <submittedName>
        <fullName evidence="2">Predicted protein</fullName>
    </submittedName>
</protein>